<sequence>MIIHLHKYTALFALGLGAVISIGIFSFGLRNHNAQQPIFGFPKVITFVAQKVAPQPTPQQPKRLSPVPQTVKAVYLTAWSAGNPKTIDTIINLADTTELNGVVIDIKDYTGRVMFETTSDAIKKLGVEQIQIPNFKDLIEKLHSHNIYVIARIAGFQDVYLAEHRPELAVRNAYTGAIWRDKKNLAWVDPANTEVWDYLIDISNQAINLGVDEINFDYIRFPSDGDISLLAYPTYDATKLNKAKQIKAFFAYISEHLGQTDAKLSLDLFGLSTVSTTDMGIGQVLEYALPYFDYVSPMVYPSHYANGSFGYKNPAAYPYEIVFQSMSQAELRRAKLLQSLASTTIAIASSTQQFDASEKNNTIKPDTPLGKFRPWLQAFDLGAVYTPDMVRKQIQATYDAHATSGWYLWNPTNTYDPTIFLKK</sequence>
<comment type="caution">
    <text evidence="3">The sequence shown here is derived from an EMBL/GenBank/DDBJ whole genome shotgun (WGS) entry which is preliminary data.</text>
</comment>
<evidence type="ECO:0000259" key="2">
    <source>
        <dbReference type="Pfam" id="PF13200"/>
    </source>
</evidence>
<evidence type="ECO:0000313" key="4">
    <source>
        <dbReference type="Proteomes" id="UP000236846"/>
    </source>
</evidence>
<proteinExistence type="predicted"/>
<dbReference type="Proteomes" id="UP000236846">
    <property type="component" value="Unassembled WGS sequence"/>
</dbReference>
<evidence type="ECO:0000313" key="3">
    <source>
        <dbReference type="EMBL" id="PIR26956.1"/>
    </source>
</evidence>
<dbReference type="EMBL" id="PCXE01000008">
    <property type="protein sequence ID" value="PIR26956.1"/>
    <property type="molecule type" value="Genomic_DNA"/>
</dbReference>
<accession>A0A2H0PZI7</accession>
<dbReference type="Gene3D" id="3.20.20.80">
    <property type="entry name" value="Glycosidases"/>
    <property type="match status" value="1"/>
</dbReference>
<organism evidence="3 4">
    <name type="scientific">Candidatus Brennerbacteria bacterium CG11_big_fil_rev_8_21_14_0_20_43_10</name>
    <dbReference type="NCBI Taxonomy" id="1974523"/>
    <lineage>
        <taxon>Bacteria</taxon>
        <taxon>Candidatus Brenneribacteriota</taxon>
    </lineage>
</organism>
<feature type="domain" description="DUF4015" evidence="2">
    <location>
        <begin position="73"/>
        <end position="336"/>
    </location>
</feature>
<protein>
    <recommendedName>
        <fullName evidence="2">DUF4015 domain-containing protein</fullName>
    </recommendedName>
</protein>
<dbReference type="SUPFAM" id="SSF51445">
    <property type="entry name" value="(Trans)glycosidases"/>
    <property type="match status" value="1"/>
</dbReference>
<keyword evidence="1" id="KW-1133">Transmembrane helix</keyword>
<dbReference type="InterPro" id="IPR025275">
    <property type="entry name" value="DUF4015"/>
</dbReference>
<name>A0A2H0PZI7_9BACT</name>
<dbReference type="AlphaFoldDB" id="A0A2H0PZI7"/>
<feature type="domain" description="DUF4015" evidence="2">
    <location>
        <begin position="368"/>
        <end position="415"/>
    </location>
</feature>
<gene>
    <name evidence="3" type="ORF">COV41_00285</name>
</gene>
<feature type="transmembrane region" description="Helical" evidence="1">
    <location>
        <begin position="9"/>
        <end position="29"/>
    </location>
</feature>
<keyword evidence="1" id="KW-0472">Membrane</keyword>
<keyword evidence="1" id="KW-0812">Transmembrane</keyword>
<evidence type="ECO:0000256" key="1">
    <source>
        <dbReference type="SAM" id="Phobius"/>
    </source>
</evidence>
<reference evidence="3 4" key="1">
    <citation type="submission" date="2017-09" db="EMBL/GenBank/DDBJ databases">
        <title>Depth-based differentiation of microbial function through sediment-hosted aquifers and enrichment of novel symbionts in the deep terrestrial subsurface.</title>
        <authorList>
            <person name="Probst A.J."/>
            <person name="Ladd B."/>
            <person name="Jarett J.K."/>
            <person name="Geller-Mcgrath D.E."/>
            <person name="Sieber C.M."/>
            <person name="Emerson J.B."/>
            <person name="Anantharaman K."/>
            <person name="Thomas B.C."/>
            <person name="Malmstrom R."/>
            <person name="Stieglmeier M."/>
            <person name="Klingl A."/>
            <person name="Woyke T."/>
            <person name="Ryan C.M."/>
            <person name="Banfield J.F."/>
        </authorList>
    </citation>
    <scope>NUCLEOTIDE SEQUENCE [LARGE SCALE GENOMIC DNA]</scope>
    <source>
        <strain evidence="3">CG11_big_fil_rev_8_21_14_0_20_43_10</strain>
    </source>
</reference>
<dbReference type="Pfam" id="PF13200">
    <property type="entry name" value="DUF4015"/>
    <property type="match status" value="2"/>
</dbReference>
<dbReference type="InterPro" id="IPR017853">
    <property type="entry name" value="GH"/>
</dbReference>